<dbReference type="PANTHER" id="PTHR30582">
    <property type="entry name" value="L,D-TRANSPEPTIDASE"/>
    <property type="match status" value="1"/>
</dbReference>
<evidence type="ECO:0000256" key="9">
    <source>
        <dbReference type="PROSITE-ProRule" id="PRU01373"/>
    </source>
</evidence>
<evidence type="ECO:0000313" key="13">
    <source>
        <dbReference type="Proteomes" id="UP000184932"/>
    </source>
</evidence>
<accession>A0A1N6EZL4</accession>
<dbReference type="InterPro" id="IPR038063">
    <property type="entry name" value="Transpep_catalytic_dom"/>
</dbReference>
<keyword evidence="7 9" id="KW-0573">Peptidoglycan synthesis</keyword>
<keyword evidence="13" id="KW-1185">Reference proteome</keyword>
<organism evidence="12 13">
    <name type="scientific">Vannielia litorea</name>
    <dbReference type="NCBI Taxonomy" id="1217970"/>
    <lineage>
        <taxon>Bacteria</taxon>
        <taxon>Pseudomonadati</taxon>
        <taxon>Pseudomonadota</taxon>
        <taxon>Alphaproteobacteria</taxon>
        <taxon>Rhodobacterales</taxon>
        <taxon>Paracoccaceae</taxon>
        <taxon>Vannielia</taxon>
    </lineage>
</organism>
<evidence type="ECO:0000313" key="12">
    <source>
        <dbReference type="EMBL" id="SIN88488.1"/>
    </source>
</evidence>
<dbReference type="EMBL" id="FSRL01000001">
    <property type="protein sequence ID" value="SIN88488.1"/>
    <property type="molecule type" value="Genomic_DNA"/>
</dbReference>
<keyword evidence="4" id="KW-0808">Transferase</keyword>
<dbReference type="PROSITE" id="PS52029">
    <property type="entry name" value="LD_TPASE"/>
    <property type="match status" value="1"/>
</dbReference>
<dbReference type="CDD" id="cd16913">
    <property type="entry name" value="YkuD_like"/>
    <property type="match status" value="1"/>
</dbReference>
<dbReference type="GO" id="GO:0071555">
    <property type="term" value="P:cell wall organization"/>
    <property type="evidence" value="ECO:0007669"/>
    <property type="project" value="UniProtKB-UniRule"/>
</dbReference>
<keyword evidence="5" id="KW-0378">Hydrolase</keyword>
<protein>
    <submittedName>
        <fullName evidence="12">Lipoprotein-anchoring transpeptidase ErfK/SrfK</fullName>
    </submittedName>
</protein>
<evidence type="ECO:0000256" key="6">
    <source>
        <dbReference type="ARBA" id="ARBA00022960"/>
    </source>
</evidence>
<evidence type="ECO:0000256" key="5">
    <source>
        <dbReference type="ARBA" id="ARBA00022801"/>
    </source>
</evidence>
<dbReference type="Proteomes" id="UP000184932">
    <property type="component" value="Unassembled WGS sequence"/>
</dbReference>
<evidence type="ECO:0000256" key="10">
    <source>
        <dbReference type="SAM" id="SignalP"/>
    </source>
</evidence>
<evidence type="ECO:0000256" key="2">
    <source>
        <dbReference type="ARBA" id="ARBA00005992"/>
    </source>
</evidence>
<dbReference type="UniPathway" id="UPA00219"/>
<dbReference type="PROSITE" id="PS51257">
    <property type="entry name" value="PROKAR_LIPOPROTEIN"/>
    <property type="match status" value="1"/>
</dbReference>
<proteinExistence type="inferred from homology"/>
<dbReference type="GO" id="GO:0016757">
    <property type="term" value="F:glycosyltransferase activity"/>
    <property type="evidence" value="ECO:0007669"/>
    <property type="project" value="UniProtKB-KW"/>
</dbReference>
<evidence type="ECO:0000256" key="3">
    <source>
        <dbReference type="ARBA" id="ARBA00022676"/>
    </source>
</evidence>
<comment type="pathway">
    <text evidence="1 9">Cell wall biogenesis; peptidoglycan biosynthesis.</text>
</comment>
<dbReference type="RefSeq" id="WP_074255334.1">
    <property type="nucleotide sequence ID" value="NZ_FSRL01000001.1"/>
</dbReference>
<dbReference type="PANTHER" id="PTHR30582:SF24">
    <property type="entry name" value="L,D-TRANSPEPTIDASE ERFK_SRFK-RELATED"/>
    <property type="match status" value="1"/>
</dbReference>
<feature type="active site" description="Proton donor/acceptor" evidence="9">
    <location>
        <position position="167"/>
    </location>
</feature>
<keyword evidence="6 9" id="KW-0133">Cell shape</keyword>
<name>A0A1N6EZL4_9RHOB</name>
<keyword evidence="8 9" id="KW-0961">Cell wall biogenesis/degradation</keyword>
<keyword evidence="3" id="KW-0328">Glycosyltransferase</keyword>
<dbReference type="Pfam" id="PF03734">
    <property type="entry name" value="YkuD"/>
    <property type="match status" value="1"/>
</dbReference>
<dbReference type="GO" id="GO:0071972">
    <property type="term" value="F:peptidoglycan L,D-transpeptidase activity"/>
    <property type="evidence" value="ECO:0007669"/>
    <property type="project" value="TreeGrafter"/>
</dbReference>
<evidence type="ECO:0000256" key="4">
    <source>
        <dbReference type="ARBA" id="ARBA00022679"/>
    </source>
</evidence>
<evidence type="ECO:0000259" key="11">
    <source>
        <dbReference type="PROSITE" id="PS52029"/>
    </source>
</evidence>
<dbReference type="GO" id="GO:0008360">
    <property type="term" value="P:regulation of cell shape"/>
    <property type="evidence" value="ECO:0007669"/>
    <property type="project" value="UniProtKB-UniRule"/>
</dbReference>
<dbReference type="GO" id="GO:0018104">
    <property type="term" value="P:peptidoglycan-protein cross-linking"/>
    <property type="evidence" value="ECO:0007669"/>
    <property type="project" value="TreeGrafter"/>
</dbReference>
<feature type="active site" description="Nucleophile" evidence="9">
    <location>
        <position position="183"/>
    </location>
</feature>
<dbReference type="Gene3D" id="2.40.440.10">
    <property type="entry name" value="L,D-transpeptidase catalytic domain-like"/>
    <property type="match status" value="1"/>
</dbReference>
<dbReference type="AlphaFoldDB" id="A0A1N6EZL4"/>
<dbReference type="InterPro" id="IPR005490">
    <property type="entry name" value="LD_TPept_cat_dom"/>
</dbReference>
<evidence type="ECO:0000256" key="8">
    <source>
        <dbReference type="ARBA" id="ARBA00023316"/>
    </source>
</evidence>
<dbReference type="InterPro" id="IPR050979">
    <property type="entry name" value="LD-transpeptidase"/>
</dbReference>
<keyword evidence="10" id="KW-0732">Signal</keyword>
<feature type="signal peptide" evidence="10">
    <location>
        <begin position="1"/>
        <end position="18"/>
    </location>
</feature>
<dbReference type="GO" id="GO:0005576">
    <property type="term" value="C:extracellular region"/>
    <property type="evidence" value="ECO:0007669"/>
    <property type="project" value="TreeGrafter"/>
</dbReference>
<evidence type="ECO:0000256" key="1">
    <source>
        <dbReference type="ARBA" id="ARBA00004752"/>
    </source>
</evidence>
<keyword evidence="12" id="KW-0449">Lipoprotein</keyword>
<evidence type="ECO:0000256" key="7">
    <source>
        <dbReference type="ARBA" id="ARBA00022984"/>
    </source>
</evidence>
<comment type="similarity">
    <text evidence="2">Belongs to the YkuD family.</text>
</comment>
<dbReference type="SUPFAM" id="SSF141523">
    <property type="entry name" value="L,D-transpeptidase catalytic domain-like"/>
    <property type="match status" value="1"/>
</dbReference>
<feature type="domain" description="L,D-TPase catalytic" evidence="11">
    <location>
        <begin position="70"/>
        <end position="207"/>
    </location>
</feature>
<reference evidence="13" key="1">
    <citation type="submission" date="2016-11" db="EMBL/GenBank/DDBJ databases">
        <authorList>
            <person name="Varghese N."/>
            <person name="Submissions S."/>
        </authorList>
    </citation>
    <scope>NUCLEOTIDE SEQUENCE [LARGE SCALE GENOMIC DNA]</scope>
    <source>
        <strain evidence="13">DSM 29440</strain>
    </source>
</reference>
<gene>
    <name evidence="12" type="ORF">SAMN05444002_1241</name>
</gene>
<dbReference type="STRING" id="1217970.SAMN05444002_1241"/>
<sequence length="236" mass="25390">MFRPLLLAVAALSLAACAEITDPTGLSPETRALYAPVQDGDILVPGVPDQYITEETARQEVAYFAPHAPGTIIVDPGAKRLYRLMGDNRAMRYVVGVAQAGRGFSGEANVAFQRDWPYWTPTANMVRRDPELYGPIRNGKPGGLENPLGARALYLYRNGRDTLYRIHGTSEPSSIGKQASSGCIRMFNQDAMHLAETTPNGTRVIVLPDSASGRWAAPAGTMGVAASNPLEDTSTL</sequence>
<feature type="chain" id="PRO_5012523245" evidence="10">
    <location>
        <begin position="19"/>
        <end position="236"/>
    </location>
</feature>
<dbReference type="OrthoDB" id="9795305at2"/>